<dbReference type="GO" id="GO:0006270">
    <property type="term" value="P:DNA replication initiation"/>
    <property type="evidence" value="ECO:0007669"/>
    <property type="project" value="InterPro"/>
</dbReference>
<sequence>MPAIPAVDFVSQYYLPFVEKVQISNREDSNKVFPKVWIFSSNDVDSLCTSTILINQFFKHDEIQCMLNCVTHYNEISKILQEYKNYSKQRELVNICILINLGAMVNILHSLRLWLGEDLEIWIFDFHRPAIDELMLSIGGNYNNNNILILSIQEYNFLVNSKSGRKKSRKNSSNPSDGQTNESSSTFSSNNPFASLSQTIDDLDILMGTSNGESQSYNEQIEDETDELFGEYCGDPSSLVIVQTLDNSITSERIDGNVLWYSSVGISWCYINRYIELLDYEMYFDLLNGILSKYTGDMSNISSKKTSNKKYWPKYIKNDLSIPLYRHWNLMDSVYHSEYLYSTMGLWKTENSRDTIMNRRVASGISLKDFTTKFYLLEKEVSKKVVQDFPKGFSGFESGSETASQSLQIPVFLKYLPSIVLDSELHPHLSSLDMAQVLHALLTNDCRLADSGESFMDAIVSSGALNRMELKNNTMSEKLLNEEKNNENDSSKLNQILGKDQKIQLLFRDCFRVGLQLLDLSGADFNQINVFQDHSWKQLKCYIEEAKLLLSLKLKYVKMLLSSSINGGTLIKHNYFTLAELNDIEISHPLNLRIVGYSIIDIISRNRDLQDKLVIISKNSTNKVATIVGITPGYDSNSPNLFGAIFSKVIDIILEEGQGLLGEEHFFVQDEFDFSILRIHANFLEQFTSNLFKYIESSKHILTNSI</sequence>
<accession>A0A0S4TKF8</accession>
<dbReference type="VEuPathDB" id="CryptoDB:CHUDEA8_2380"/>
<evidence type="ECO:0000256" key="6">
    <source>
        <dbReference type="SAM" id="MobiDB-lite"/>
    </source>
</evidence>
<organism evidence="7">
    <name type="scientific">Cryptosporidium hominis</name>
    <dbReference type="NCBI Taxonomy" id="237895"/>
    <lineage>
        <taxon>Eukaryota</taxon>
        <taxon>Sar</taxon>
        <taxon>Alveolata</taxon>
        <taxon>Apicomplexa</taxon>
        <taxon>Conoidasida</taxon>
        <taxon>Coccidia</taxon>
        <taxon>Eucoccidiorida</taxon>
        <taxon>Eimeriorina</taxon>
        <taxon>Cryptosporidiidae</taxon>
        <taxon>Cryptosporidium</taxon>
    </lineage>
</organism>
<dbReference type="PANTHER" id="PTHR10507">
    <property type="entry name" value="CDC45-RELATED PROTEIN"/>
    <property type="match status" value="1"/>
</dbReference>
<dbReference type="AlphaFoldDB" id="A0A0S4TKF8"/>
<evidence type="ECO:0008006" key="8">
    <source>
        <dbReference type="Google" id="ProtNLM"/>
    </source>
</evidence>
<dbReference type="GO" id="GO:0003688">
    <property type="term" value="F:DNA replication origin binding"/>
    <property type="evidence" value="ECO:0007669"/>
    <property type="project" value="TreeGrafter"/>
</dbReference>
<evidence type="ECO:0000313" key="7">
    <source>
        <dbReference type="EMBL" id="CUV07786.1"/>
    </source>
</evidence>
<dbReference type="OrthoDB" id="10258882at2759"/>
<evidence type="ECO:0000256" key="5">
    <source>
        <dbReference type="ARBA" id="ARBA00023306"/>
    </source>
</evidence>
<dbReference type="VEuPathDB" id="CryptoDB:ChTU502y2012_421g0310"/>
<keyword evidence="4" id="KW-0539">Nucleus</keyword>
<dbReference type="InterPro" id="IPR003874">
    <property type="entry name" value="CDC45"/>
</dbReference>
<dbReference type="GO" id="GO:0003697">
    <property type="term" value="F:single-stranded DNA binding"/>
    <property type="evidence" value="ECO:0007669"/>
    <property type="project" value="TreeGrafter"/>
</dbReference>
<dbReference type="Proteomes" id="UP000199752">
    <property type="component" value="Chromosome 8"/>
</dbReference>
<feature type="region of interest" description="Disordered" evidence="6">
    <location>
        <begin position="164"/>
        <end position="192"/>
    </location>
</feature>
<dbReference type="PANTHER" id="PTHR10507:SF0">
    <property type="entry name" value="CELL DIVISION CONTROL PROTEIN 45 HOMOLOG"/>
    <property type="match status" value="1"/>
</dbReference>
<reference evidence="7" key="1">
    <citation type="submission" date="2015-08" db="EMBL/GenBank/DDBJ databases">
        <authorList>
            <person name="Babu N.S."/>
            <person name="Beckwith C.J."/>
            <person name="Beseler K.G."/>
            <person name="Brison A."/>
            <person name="Carone J.V."/>
            <person name="Caskin T.P."/>
            <person name="Diamond M."/>
            <person name="Durham M.E."/>
            <person name="Foxe J.M."/>
            <person name="Go M."/>
            <person name="Henderson B.A."/>
            <person name="Jones I.B."/>
            <person name="McGettigan J.A."/>
            <person name="Micheletti S.J."/>
            <person name="Nasrallah M.E."/>
            <person name="Ortiz D."/>
            <person name="Piller C.R."/>
            <person name="Privatt S.R."/>
            <person name="Schneider S.L."/>
            <person name="Sharp S."/>
            <person name="Smith T.C."/>
            <person name="Stanton J.D."/>
            <person name="Ullery H.E."/>
            <person name="Wilson R.J."/>
            <person name="Serrano M.G."/>
            <person name="Buck G."/>
            <person name="Lee V."/>
            <person name="Wang Y."/>
            <person name="Carvalho R."/>
            <person name="Voegtly L."/>
            <person name="Shi R."/>
            <person name="Duckworth R."/>
            <person name="Johnson A."/>
            <person name="Loviza R."/>
            <person name="Walstead R."/>
            <person name="Shah Z."/>
            <person name="Kiflezghi M."/>
            <person name="Wade K."/>
            <person name="Ball S.L."/>
            <person name="Bradley K.W."/>
            <person name="Asai D.J."/>
            <person name="Bowman C.A."/>
            <person name="Russell D.A."/>
            <person name="Pope W.H."/>
            <person name="Jacobs-Sera D."/>
            <person name="Hendrix R.W."/>
            <person name="Hatfull G.F."/>
        </authorList>
    </citation>
    <scope>NUCLEOTIDE SEQUENCE [LARGE SCALE GENOMIC DNA]</scope>
</reference>
<comment type="similarity">
    <text evidence="2">Belongs to the CDC45 family.</text>
</comment>
<gene>
    <name evidence="7" type="ORF">CHUDEA8_2380</name>
</gene>
<name>A0A0S4TKF8_CRYHO</name>
<protein>
    <recommendedName>
        <fullName evidence="8">CDC45-like protein</fullName>
    </recommendedName>
</protein>
<proteinExistence type="inferred from homology"/>
<dbReference type="Pfam" id="PF02724">
    <property type="entry name" value="CDC45"/>
    <property type="match status" value="1"/>
</dbReference>
<dbReference type="EMBL" id="LN877954">
    <property type="protein sequence ID" value="CUV07786.1"/>
    <property type="molecule type" value="Genomic_DNA"/>
</dbReference>
<evidence type="ECO:0000256" key="1">
    <source>
        <dbReference type="ARBA" id="ARBA00004123"/>
    </source>
</evidence>
<dbReference type="GO" id="GO:1902977">
    <property type="term" value="P:mitotic DNA replication preinitiation complex assembly"/>
    <property type="evidence" value="ECO:0007669"/>
    <property type="project" value="TreeGrafter"/>
</dbReference>
<dbReference type="GO" id="GO:0000727">
    <property type="term" value="P:double-strand break repair via break-induced replication"/>
    <property type="evidence" value="ECO:0007669"/>
    <property type="project" value="TreeGrafter"/>
</dbReference>
<comment type="subcellular location">
    <subcellularLocation>
        <location evidence="1">Nucleus</location>
    </subcellularLocation>
</comment>
<keyword evidence="5" id="KW-0131">Cell cycle</keyword>
<evidence type="ECO:0000256" key="4">
    <source>
        <dbReference type="ARBA" id="ARBA00023242"/>
    </source>
</evidence>
<dbReference type="VEuPathDB" id="CryptoDB:GY17_00000670"/>
<evidence type="ECO:0000256" key="2">
    <source>
        <dbReference type="ARBA" id="ARBA00010727"/>
    </source>
</evidence>
<dbReference type="GO" id="GO:0031261">
    <property type="term" value="C:DNA replication preinitiation complex"/>
    <property type="evidence" value="ECO:0007669"/>
    <property type="project" value="TreeGrafter"/>
</dbReference>
<dbReference type="GO" id="GO:0003682">
    <property type="term" value="F:chromatin binding"/>
    <property type="evidence" value="ECO:0007669"/>
    <property type="project" value="TreeGrafter"/>
</dbReference>
<feature type="compositionally biased region" description="Low complexity" evidence="6">
    <location>
        <begin position="171"/>
        <end position="192"/>
    </location>
</feature>
<dbReference type="VEuPathDB" id="CryptoDB:Chro.80279"/>
<keyword evidence="3" id="KW-0235">DNA replication</keyword>
<evidence type="ECO:0000256" key="3">
    <source>
        <dbReference type="ARBA" id="ARBA00022705"/>
    </source>
</evidence>